<feature type="non-terminal residue" evidence="1">
    <location>
        <position position="1"/>
    </location>
</feature>
<dbReference type="Proteomes" id="UP000789901">
    <property type="component" value="Unassembled WGS sequence"/>
</dbReference>
<gene>
    <name evidence="1" type="ORF">GMARGA_LOCUS41246</name>
</gene>
<name>A0ABN7XBM8_GIGMA</name>
<comment type="caution">
    <text evidence="1">The sequence shown here is derived from an EMBL/GenBank/DDBJ whole genome shotgun (WGS) entry which is preliminary data.</text>
</comment>
<reference evidence="1 2" key="1">
    <citation type="submission" date="2021-06" db="EMBL/GenBank/DDBJ databases">
        <authorList>
            <person name="Kallberg Y."/>
            <person name="Tangrot J."/>
            <person name="Rosling A."/>
        </authorList>
    </citation>
    <scope>NUCLEOTIDE SEQUENCE [LARGE SCALE GENOMIC DNA]</scope>
    <source>
        <strain evidence="1 2">120-4 pot B 10/14</strain>
    </source>
</reference>
<proteinExistence type="predicted"/>
<organism evidence="1 2">
    <name type="scientific">Gigaspora margarita</name>
    <dbReference type="NCBI Taxonomy" id="4874"/>
    <lineage>
        <taxon>Eukaryota</taxon>
        <taxon>Fungi</taxon>
        <taxon>Fungi incertae sedis</taxon>
        <taxon>Mucoromycota</taxon>
        <taxon>Glomeromycotina</taxon>
        <taxon>Glomeromycetes</taxon>
        <taxon>Diversisporales</taxon>
        <taxon>Gigasporaceae</taxon>
        <taxon>Gigaspora</taxon>
    </lineage>
</organism>
<dbReference type="EMBL" id="CAJVQB010111821">
    <property type="protein sequence ID" value="CAG8852425.1"/>
    <property type="molecule type" value="Genomic_DNA"/>
</dbReference>
<evidence type="ECO:0000313" key="2">
    <source>
        <dbReference type="Proteomes" id="UP000789901"/>
    </source>
</evidence>
<feature type="non-terminal residue" evidence="1">
    <location>
        <position position="48"/>
    </location>
</feature>
<protein>
    <submittedName>
        <fullName evidence="1">8804_t:CDS:1</fullName>
    </submittedName>
</protein>
<sequence>PFTINEKDIYFKKGVFTHSLIYVTRFGAFGLLMPAVQNALTRHEYGAA</sequence>
<evidence type="ECO:0000313" key="1">
    <source>
        <dbReference type="EMBL" id="CAG8852425.1"/>
    </source>
</evidence>
<keyword evidence="2" id="KW-1185">Reference proteome</keyword>
<accession>A0ABN7XBM8</accession>